<feature type="modified residue" description="Phosphohistidine" evidence="14">
    <location>
        <position position="54"/>
    </location>
</feature>
<feature type="modified residue" description="4-aspartylphosphate" evidence="15">
    <location>
        <position position="185"/>
    </location>
</feature>
<dbReference type="SUPFAM" id="SSF47226">
    <property type="entry name" value="Histidine-containing phosphotransfer domain, HPT domain"/>
    <property type="match status" value="1"/>
</dbReference>
<evidence type="ECO:0000256" key="15">
    <source>
        <dbReference type="PROSITE-ProRule" id="PRU00169"/>
    </source>
</evidence>
<keyword evidence="4" id="KW-1003">Cell membrane</keyword>
<evidence type="ECO:0000259" key="20">
    <source>
        <dbReference type="PROSITE" id="PS50894"/>
    </source>
</evidence>
<evidence type="ECO:0000259" key="18">
    <source>
        <dbReference type="PROSITE" id="PS50112"/>
    </source>
</evidence>
<dbReference type="SMART" id="SM00091">
    <property type="entry name" value="PAS"/>
    <property type="match status" value="5"/>
</dbReference>
<dbReference type="InterPro" id="IPR003661">
    <property type="entry name" value="HisK_dim/P_dom"/>
</dbReference>
<feature type="domain" description="PAS" evidence="18">
    <location>
        <begin position="903"/>
        <end position="975"/>
    </location>
</feature>
<dbReference type="PROSITE" id="PS50109">
    <property type="entry name" value="HIS_KIN"/>
    <property type="match status" value="1"/>
</dbReference>
<dbReference type="InterPro" id="IPR000700">
    <property type="entry name" value="PAS-assoc_C"/>
</dbReference>
<dbReference type="CDD" id="cd00130">
    <property type="entry name" value="PAS"/>
    <property type="match status" value="5"/>
</dbReference>
<dbReference type="SMART" id="SM00387">
    <property type="entry name" value="HATPase_c"/>
    <property type="match status" value="1"/>
</dbReference>
<feature type="domain" description="HPt" evidence="20">
    <location>
        <begin position="4"/>
        <end position="115"/>
    </location>
</feature>
<feature type="domain" description="PAS" evidence="18">
    <location>
        <begin position="415"/>
        <end position="451"/>
    </location>
</feature>
<dbReference type="InterPro" id="IPR036641">
    <property type="entry name" value="HPT_dom_sf"/>
</dbReference>
<feature type="domain" description="PAS" evidence="18">
    <location>
        <begin position="803"/>
        <end position="848"/>
    </location>
</feature>
<feature type="domain" description="PAC" evidence="19">
    <location>
        <begin position="469"/>
        <end position="521"/>
    </location>
</feature>
<name>A0ABU1H7T7_9GAMM</name>
<evidence type="ECO:0000313" key="22">
    <source>
        <dbReference type="Proteomes" id="UP001254564"/>
    </source>
</evidence>
<keyword evidence="10" id="KW-0067">ATP-binding</keyword>
<keyword evidence="6 15" id="KW-0597">Phosphoprotein</keyword>
<dbReference type="Gene3D" id="2.10.70.100">
    <property type="match status" value="2"/>
</dbReference>
<proteinExistence type="predicted"/>
<dbReference type="InterPro" id="IPR008207">
    <property type="entry name" value="Sig_transdc_His_kin_Hpt_dom"/>
</dbReference>
<dbReference type="Pfam" id="PF08447">
    <property type="entry name" value="PAS_3"/>
    <property type="match status" value="3"/>
</dbReference>
<dbReference type="SMART" id="SM00448">
    <property type="entry name" value="REC"/>
    <property type="match status" value="3"/>
</dbReference>
<dbReference type="CDD" id="cd00082">
    <property type="entry name" value="HisKA"/>
    <property type="match status" value="1"/>
</dbReference>
<feature type="modified residue" description="4-aspartylphosphate" evidence="15">
    <location>
        <position position="1341"/>
    </location>
</feature>
<dbReference type="CDD" id="cd16922">
    <property type="entry name" value="HATPase_EvgS-ArcB-TorS-like"/>
    <property type="match status" value="1"/>
</dbReference>
<evidence type="ECO:0000313" key="21">
    <source>
        <dbReference type="EMBL" id="MDR5900361.1"/>
    </source>
</evidence>
<evidence type="ECO:0000256" key="1">
    <source>
        <dbReference type="ARBA" id="ARBA00000085"/>
    </source>
</evidence>
<feature type="domain" description="Histidine kinase" evidence="16">
    <location>
        <begin position="1050"/>
        <end position="1266"/>
    </location>
</feature>
<dbReference type="Gene3D" id="1.10.287.130">
    <property type="match status" value="1"/>
</dbReference>
<evidence type="ECO:0000256" key="10">
    <source>
        <dbReference type="ARBA" id="ARBA00022840"/>
    </source>
</evidence>
<evidence type="ECO:0000256" key="8">
    <source>
        <dbReference type="ARBA" id="ARBA00022692"/>
    </source>
</evidence>
<reference evidence="21 22" key="1">
    <citation type="submission" date="2023-04" db="EMBL/GenBank/DDBJ databases">
        <title>A long-awaited taxogenomic arrangement of the family Halomonadaceae.</title>
        <authorList>
            <person name="De La Haba R."/>
            <person name="Chuvochina M."/>
            <person name="Wittouck S."/>
            <person name="Arahal D.R."/>
            <person name="Sanchez-Porro C."/>
            <person name="Hugenholtz P."/>
            <person name="Ventosa A."/>
        </authorList>
    </citation>
    <scope>NUCLEOTIDE SEQUENCE [LARGE SCALE GENOMIC DNA]</scope>
    <source>
        <strain evidence="21 22">DSM 21020</strain>
    </source>
</reference>
<dbReference type="PROSITE" id="PS50110">
    <property type="entry name" value="RESPONSE_REGULATORY"/>
    <property type="match status" value="3"/>
</dbReference>
<dbReference type="InterPro" id="IPR001789">
    <property type="entry name" value="Sig_transdc_resp-reg_receiver"/>
</dbReference>
<dbReference type="InterPro" id="IPR004358">
    <property type="entry name" value="Sig_transdc_His_kin-like_C"/>
</dbReference>
<sequence>MTTPQEALEALRQQFRDQLPERLETLSRHLLVLSSETDPLKRQAELETLHTLSHRLTGTAGTFGMPALSQSARALEKLVTRELADETPPMPSRQSALQDAAENVLAVARQTLANNAPTLSGPAAPEPPSAHPLLFLLEDDALQLAHLKQALEEQGYRVQGFHHADAFRQALSEPTAESPAVVIVDMVLENGTLQGAKLIQELGLGGHEGIPAVVISVRDDLEARLAALRAGACRYLTKPVNATSLAQLLDALSGRCPPTPYRVLLVDDDPLLLESQKLVLESAGMDVCSLAKPLELLETMAQWSPEVVVLDVHMPEVSGPELAAILRERDNYLELPILFLSAETDLQQQLHALNLGGDDFLVKPIVPEHFIEAVAVRARRSRQHGAIRQRLETSLYEQQRVHLTLNHHAIVSVGDSRGNIIEVNDRFCEISGYSRQELLGKNHRIVKSRLHSPAFYRDMWQTISRGDVWKGEICNRGKEGNRYWVESTITPFLDEAGKPYQYVSIRTDITQLKQAELDLKAREGELTTTLDATQDGILAVAPDRRVRFANHRFCQIWGFSPEQACEGAPEWSLLEQAKPMIRQGELFAQRMDAVYQSRDDFHDIIEFIDGRFFEIFSQPVIDGNAIGRVWSFHDITESKRAQAAMEHYKERLRRGQMYANIGTWEWNLQSGELYWTERVAPLFGYPEGSLEVSYDSFINAVHPEDRAPLNAAIKATLEEDAPYDIEHRVVWPDGSVRWLLEQGAVLRDEQGEPVQMLGVVQDIDARKRAELSLAEREYELLEAQHLAHIGSWQFDLPEEHRVWSNEIYRLLGYEPGEIIPSAEEITAHLHPEDRARVEASMVHALKTGAHDINYRIVRPSGEVRYVHELARGERDSQGALLRLSGTVQDITERVEAEKALRESQERFTFAVEGAGDGVWDWDIPGNVIHYSRLYSEMLGYGPEEFSREAHAWENNVHPDDRFLIKERFNAYLKNHQKAYQVEFRLRCKNGHYKWILSRSTVAESDSAGRPTRVIGIHSDIDARKQVETALIHAREEAERANRAKSEFLSSMSHELRTPLNAIIGFGQLLEYEEGLDEEAQDNVAEILTAGRHLLELINDILNLAKVESGQLDVSSEPVAVDEIVEECLGLVRGQATKGGIQITTEALEGAVVRADRTRLKQVLLNLLTNAVKYNREQGQVDVTLAAPDSERLQIRVTDTGRGVAPEDHAALFEPFNRLAAEGSTIEGTGIGLSIARRMTELMGGRLDVESELGVGSCFWVELPGETHQPIFKVVESHAETSLPDDLIEHPPVLYIEDNPANLKVIEKLLRGRRRIQLFTAAIPEQGIILAREQRPALILLDIHMPGMNGFEVLEILREAPETRHIPVVAVSANAMPEDIKRAKRAGFNDYLTKPLDVTAFLETLDAYLKTDDATRNAQR</sequence>
<dbReference type="SMART" id="SM00086">
    <property type="entry name" value="PAC"/>
    <property type="match status" value="4"/>
</dbReference>
<dbReference type="PANTHER" id="PTHR43047:SF72">
    <property type="entry name" value="OSMOSENSING HISTIDINE PROTEIN KINASE SLN1"/>
    <property type="match status" value="1"/>
</dbReference>
<dbReference type="Pfam" id="PF01627">
    <property type="entry name" value="Hpt"/>
    <property type="match status" value="1"/>
</dbReference>
<evidence type="ECO:0000256" key="3">
    <source>
        <dbReference type="ARBA" id="ARBA00012438"/>
    </source>
</evidence>
<dbReference type="PROSITE" id="PS50894">
    <property type="entry name" value="HPT"/>
    <property type="match status" value="1"/>
</dbReference>
<keyword evidence="7" id="KW-0808">Transferase</keyword>
<accession>A0ABU1H7T7</accession>
<dbReference type="Gene3D" id="1.20.120.160">
    <property type="entry name" value="HPT domain"/>
    <property type="match status" value="1"/>
</dbReference>
<dbReference type="CDD" id="cd00156">
    <property type="entry name" value="REC"/>
    <property type="match status" value="2"/>
</dbReference>
<evidence type="ECO:0000256" key="7">
    <source>
        <dbReference type="ARBA" id="ARBA00022679"/>
    </source>
</evidence>
<comment type="caution">
    <text evidence="21">The sequence shown here is derived from an EMBL/GenBank/DDBJ whole genome shotgun (WGS) entry which is preliminary data.</text>
</comment>
<dbReference type="Gene3D" id="3.30.450.20">
    <property type="entry name" value="PAS domain"/>
    <property type="match status" value="5"/>
</dbReference>
<evidence type="ECO:0000259" key="17">
    <source>
        <dbReference type="PROSITE" id="PS50110"/>
    </source>
</evidence>
<dbReference type="Pfam" id="PF00512">
    <property type="entry name" value="HisKA"/>
    <property type="match status" value="1"/>
</dbReference>
<dbReference type="Pfam" id="PF00072">
    <property type="entry name" value="Response_reg"/>
    <property type="match status" value="3"/>
</dbReference>
<dbReference type="InterPro" id="IPR011006">
    <property type="entry name" value="CheY-like_superfamily"/>
</dbReference>
<dbReference type="NCBIfam" id="TIGR00229">
    <property type="entry name" value="sensory_box"/>
    <property type="match status" value="4"/>
</dbReference>
<keyword evidence="13" id="KW-0472">Membrane</keyword>
<evidence type="ECO:0000256" key="11">
    <source>
        <dbReference type="ARBA" id="ARBA00022989"/>
    </source>
</evidence>
<feature type="modified residue" description="4-aspartylphosphate" evidence="15">
    <location>
        <position position="311"/>
    </location>
</feature>
<dbReference type="EC" id="2.7.13.3" evidence="3"/>
<dbReference type="SMART" id="SM00388">
    <property type="entry name" value="HisKA"/>
    <property type="match status" value="1"/>
</dbReference>
<feature type="domain" description="Response regulatory" evidence="17">
    <location>
        <begin position="133"/>
        <end position="253"/>
    </location>
</feature>
<dbReference type="SUPFAM" id="SSF52172">
    <property type="entry name" value="CheY-like"/>
    <property type="match status" value="3"/>
</dbReference>
<dbReference type="InterPro" id="IPR001610">
    <property type="entry name" value="PAC"/>
</dbReference>
<feature type="domain" description="PAS" evidence="18">
    <location>
        <begin position="522"/>
        <end position="563"/>
    </location>
</feature>
<evidence type="ECO:0000256" key="6">
    <source>
        <dbReference type="ARBA" id="ARBA00022553"/>
    </source>
</evidence>
<dbReference type="PROSITE" id="PS50113">
    <property type="entry name" value="PAC"/>
    <property type="match status" value="4"/>
</dbReference>
<dbReference type="InterPro" id="IPR003594">
    <property type="entry name" value="HATPase_dom"/>
</dbReference>
<feature type="domain" description="PAC" evidence="19">
    <location>
        <begin position="850"/>
        <end position="902"/>
    </location>
</feature>
<dbReference type="PRINTS" id="PR00344">
    <property type="entry name" value="BCTRLSENSOR"/>
</dbReference>
<dbReference type="SUPFAM" id="SSF55785">
    <property type="entry name" value="PYP-like sensor domain (PAS domain)"/>
    <property type="match status" value="5"/>
</dbReference>
<dbReference type="RefSeq" id="WP_309657236.1">
    <property type="nucleotide sequence ID" value="NZ_JARWAN010000039.1"/>
</dbReference>
<organism evidence="21 22">
    <name type="scientific">Vreelandella vilamensis</name>
    <dbReference type="NCBI Taxonomy" id="531309"/>
    <lineage>
        <taxon>Bacteria</taxon>
        <taxon>Pseudomonadati</taxon>
        <taxon>Pseudomonadota</taxon>
        <taxon>Gammaproteobacteria</taxon>
        <taxon>Oceanospirillales</taxon>
        <taxon>Halomonadaceae</taxon>
        <taxon>Vreelandella</taxon>
    </lineage>
</organism>
<evidence type="ECO:0000256" key="2">
    <source>
        <dbReference type="ARBA" id="ARBA00004429"/>
    </source>
</evidence>
<dbReference type="InterPro" id="IPR035965">
    <property type="entry name" value="PAS-like_dom_sf"/>
</dbReference>
<dbReference type="InterPro" id="IPR000014">
    <property type="entry name" value="PAS"/>
</dbReference>
<dbReference type="Gene3D" id="3.40.50.2300">
    <property type="match status" value="3"/>
</dbReference>
<dbReference type="Pfam" id="PF13426">
    <property type="entry name" value="PAS_9"/>
    <property type="match status" value="1"/>
</dbReference>
<evidence type="ECO:0000256" key="13">
    <source>
        <dbReference type="ARBA" id="ARBA00023136"/>
    </source>
</evidence>
<dbReference type="Gene3D" id="3.30.565.10">
    <property type="entry name" value="Histidine kinase-like ATPase, C-terminal domain"/>
    <property type="match status" value="1"/>
</dbReference>
<dbReference type="InterPro" id="IPR036890">
    <property type="entry name" value="HATPase_C_sf"/>
</dbReference>
<dbReference type="PROSITE" id="PS50112">
    <property type="entry name" value="PAS"/>
    <property type="match status" value="5"/>
</dbReference>
<dbReference type="InterPro" id="IPR013655">
    <property type="entry name" value="PAS_fold_3"/>
</dbReference>
<gene>
    <name evidence="21" type="ORF">QC823_15455</name>
</gene>
<evidence type="ECO:0000256" key="12">
    <source>
        <dbReference type="ARBA" id="ARBA00023012"/>
    </source>
</evidence>
<keyword evidence="22" id="KW-1185">Reference proteome</keyword>
<evidence type="ECO:0000256" key="9">
    <source>
        <dbReference type="ARBA" id="ARBA00022777"/>
    </source>
</evidence>
<dbReference type="Pfam" id="PF02518">
    <property type="entry name" value="HATPase_c"/>
    <property type="match status" value="1"/>
</dbReference>
<feature type="domain" description="Response regulatory" evidence="17">
    <location>
        <begin position="1291"/>
        <end position="1408"/>
    </location>
</feature>
<evidence type="ECO:0000259" key="16">
    <source>
        <dbReference type="PROSITE" id="PS50109"/>
    </source>
</evidence>
<dbReference type="SMART" id="SM00073">
    <property type="entry name" value="HPT"/>
    <property type="match status" value="1"/>
</dbReference>
<evidence type="ECO:0000256" key="14">
    <source>
        <dbReference type="PROSITE-ProRule" id="PRU00110"/>
    </source>
</evidence>
<evidence type="ECO:0000259" key="19">
    <source>
        <dbReference type="PROSITE" id="PS50113"/>
    </source>
</evidence>
<dbReference type="Pfam" id="PF08448">
    <property type="entry name" value="PAS_4"/>
    <property type="match status" value="1"/>
</dbReference>
<dbReference type="InterPro" id="IPR013656">
    <property type="entry name" value="PAS_4"/>
</dbReference>
<keyword evidence="11" id="KW-1133">Transmembrane helix</keyword>
<dbReference type="InterPro" id="IPR005467">
    <property type="entry name" value="His_kinase_dom"/>
</dbReference>
<dbReference type="PANTHER" id="PTHR43047">
    <property type="entry name" value="TWO-COMPONENT HISTIDINE PROTEIN KINASE"/>
    <property type="match status" value="1"/>
</dbReference>
<protein>
    <recommendedName>
        <fullName evidence="3">histidine kinase</fullName>
        <ecNumber evidence="3">2.7.13.3</ecNumber>
    </recommendedName>
</protein>
<feature type="domain" description="PAC" evidence="19">
    <location>
        <begin position="723"/>
        <end position="775"/>
    </location>
</feature>
<dbReference type="EMBL" id="JARWAN010000039">
    <property type="protein sequence ID" value="MDR5900361.1"/>
    <property type="molecule type" value="Genomic_DNA"/>
</dbReference>
<dbReference type="SUPFAM" id="SSF47384">
    <property type="entry name" value="Homodimeric domain of signal transducing histidine kinase"/>
    <property type="match status" value="1"/>
</dbReference>
<dbReference type="Proteomes" id="UP001254564">
    <property type="component" value="Unassembled WGS sequence"/>
</dbReference>
<evidence type="ECO:0000256" key="5">
    <source>
        <dbReference type="ARBA" id="ARBA00022519"/>
    </source>
</evidence>
<feature type="domain" description="PAS" evidence="18">
    <location>
        <begin position="673"/>
        <end position="720"/>
    </location>
</feature>
<evidence type="ECO:0000256" key="4">
    <source>
        <dbReference type="ARBA" id="ARBA00022475"/>
    </source>
</evidence>
<feature type="domain" description="Response regulatory" evidence="17">
    <location>
        <begin position="262"/>
        <end position="378"/>
    </location>
</feature>
<dbReference type="InterPro" id="IPR036097">
    <property type="entry name" value="HisK_dim/P_sf"/>
</dbReference>
<dbReference type="SUPFAM" id="SSF55874">
    <property type="entry name" value="ATPase domain of HSP90 chaperone/DNA topoisomerase II/histidine kinase"/>
    <property type="match status" value="1"/>
</dbReference>
<keyword evidence="10" id="KW-0547">Nucleotide-binding</keyword>
<keyword evidence="8" id="KW-0812">Transmembrane</keyword>
<comment type="subcellular location">
    <subcellularLocation>
        <location evidence="2">Cell inner membrane</location>
        <topology evidence="2">Multi-pass membrane protein</topology>
    </subcellularLocation>
</comment>
<comment type="catalytic activity">
    <reaction evidence="1">
        <text>ATP + protein L-histidine = ADP + protein N-phospho-L-histidine.</text>
        <dbReference type="EC" id="2.7.13.3"/>
    </reaction>
</comment>
<keyword evidence="12" id="KW-0902">Two-component regulatory system</keyword>
<keyword evidence="9" id="KW-0418">Kinase</keyword>
<feature type="domain" description="PAC" evidence="19">
    <location>
        <begin position="979"/>
        <end position="1032"/>
    </location>
</feature>
<keyword evidence="5" id="KW-0997">Cell inner membrane</keyword>